<evidence type="ECO:0000313" key="3">
    <source>
        <dbReference type="EMBL" id="UNM97074.1"/>
    </source>
</evidence>
<evidence type="ECO:0000256" key="1">
    <source>
        <dbReference type="ARBA" id="ARBA00017922"/>
    </source>
</evidence>
<proteinExistence type="predicted"/>
<dbReference type="Proteomes" id="UP000829542">
    <property type="component" value="Chromosome"/>
</dbReference>
<keyword evidence="4" id="KW-1185">Reference proteome</keyword>
<dbReference type="EMBL" id="CP093379">
    <property type="protein sequence ID" value="UNM97074.1"/>
    <property type="molecule type" value="Genomic_DNA"/>
</dbReference>
<sequence length="80" mass="9164">MFLNKKMLYTAMFAVVLAGCNFDLTEQGIRRAEINNRAKNENLNEQQCTQAGGKLELRDGITYCRVSPQIVNTWDDSKDY</sequence>
<protein>
    <recommendedName>
        <fullName evidence="1">Type IV secretion system putative lipoprotein virB7</fullName>
    </recommendedName>
</protein>
<dbReference type="RefSeq" id="WP_242151879.1">
    <property type="nucleotide sequence ID" value="NZ_CP093379.1"/>
</dbReference>
<evidence type="ECO:0000313" key="4">
    <source>
        <dbReference type="Proteomes" id="UP000829542"/>
    </source>
</evidence>
<dbReference type="Pfam" id="PF08139">
    <property type="entry name" value="LPAM_1"/>
    <property type="match status" value="1"/>
</dbReference>
<dbReference type="InterPro" id="IPR012640">
    <property type="entry name" value="Membr_lipoprot_lipid_attach_CS"/>
</dbReference>
<name>A0ABY3X2G7_9GAMM</name>
<accession>A0ABY3X2G7</accession>
<organism evidence="3 4">
    <name type="scientific">Ignatzschineria rhizosphaerae</name>
    <dbReference type="NCBI Taxonomy" id="2923279"/>
    <lineage>
        <taxon>Bacteria</taxon>
        <taxon>Pseudomonadati</taxon>
        <taxon>Pseudomonadota</taxon>
        <taxon>Gammaproteobacteria</taxon>
        <taxon>Cardiobacteriales</taxon>
        <taxon>Ignatzschineriaceae</taxon>
        <taxon>Ignatzschineria</taxon>
    </lineage>
</organism>
<reference evidence="3 4" key="1">
    <citation type="submission" date="2022-03" db="EMBL/GenBank/DDBJ databases">
        <title>Ignatzschineria rhizosphaerae HR5S32.</title>
        <authorList>
            <person name="Sun J.Q."/>
            <person name="Feng J.Y."/>
        </authorList>
    </citation>
    <scope>NUCLEOTIDE SEQUENCE [LARGE SCALE GENOMIC DNA]</scope>
    <source>
        <strain evidence="3 4">HR5S32</strain>
    </source>
</reference>
<keyword evidence="2" id="KW-0732">Signal</keyword>
<dbReference type="PROSITE" id="PS51257">
    <property type="entry name" value="PROKAR_LIPOPROTEIN"/>
    <property type="match status" value="1"/>
</dbReference>
<gene>
    <name evidence="3" type="ORF">MMG00_04265</name>
</gene>
<evidence type="ECO:0000256" key="2">
    <source>
        <dbReference type="ARBA" id="ARBA00022729"/>
    </source>
</evidence>